<dbReference type="InterPro" id="IPR013977">
    <property type="entry name" value="GcvT_C"/>
</dbReference>
<dbReference type="eggNOG" id="COG0404">
    <property type="taxonomic scope" value="Bacteria"/>
</dbReference>
<name>I0IL27_LEPFC</name>
<accession>I0IL27</accession>
<sequence>MSSPVILPLDGLHKEMGGHMTDFHGFLLPVRFSSITAECQAVRTAAGLFDISHMGRFVLSGEGAADAMNRLMTSNLLGVSPGKALYGILSNEAGGAIDDIMAYRFSESRVDLVVNASNREDDRKWIGDHLPQGVTLEDPSPSHVGFALQGPASREILNLVEPRAVELPRRGAILMTVPGGEILVSRTGYTGEDGWEFFGPAEEVSRIYRKCLSVGDAFGLKPCGLGARDLLRLEMGYPLYGQELTAETTPFDAGLGFAVSLKKGDFIGRKILLDEKGNPIHHDNHRLLVGFSVQGRGIPRTDCIVSSATTGKVTGTVTSGGYSPAAGGGFGLAYLDRSFAEEFSVGAPAYVRIHDQSLPIVFRTRPFIQGGLN</sequence>
<dbReference type="InterPro" id="IPR027266">
    <property type="entry name" value="TrmE/GcvT-like"/>
</dbReference>
<gene>
    <name evidence="10" type="ordered locus">LFE_0254</name>
</gene>
<evidence type="ECO:0000313" key="10">
    <source>
        <dbReference type="EMBL" id="BAM05976.1"/>
    </source>
</evidence>
<keyword evidence="3" id="KW-0032">Aminotransferase</keyword>
<dbReference type="HOGENOM" id="CLU_007884_10_2_0"/>
<dbReference type="SUPFAM" id="SSF101790">
    <property type="entry name" value="Aminomethyltransferase beta-barrel domain"/>
    <property type="match status" value="1"/>
</dbReference>
<evidence type="ECO:0000313" key="11">
    <source>
        <dbReference type="Proteomes" id="UP000007382"/>
    </source>
</evidence>
<protein>
    <recommendedName>
        <fullName evidence="2">aminomethyltransferase</fullName>
        <ecNumber evidence="2">2.1.2.10</ecNumber>
    </recommendedName>
    <alternativeName>
        <fullName evidence="5">Glycine cleavage system T protein</fullName>
    </alternativeName>
</protein>
<dbReference type="PATRIC" id="fig|1162668.3.peg.295"/>
<reference evidence="11" key="2">
    <citation type="submission" date="2012-03" db="EMBL/GenBank/DDBJ databases">
        <title>The complete genome sequence of the pioneer microbe on fresh volcanic deposit, Leptospirillum ferrooxidans strain C2-3.</title>
        <authorList>
            <person name="Fujimura R."/>
            <person name="Sato Y."/>
            <person name="Nishizawa T."/>
            <person name="Nanba K."/>
            <person name="Oshima K."/>
            <person name="Hattori M."/>
            <person name="Kamijo T."/>
            <person name="Ohta H."/>
        </authorList>
    </citation>
    <scope>NUCLEOTIDE SEQUENCE [LARGE SCALE GENOMIC DNA]</scope>
    <source>
        <strain evidence="11">C2-3</strain>
    </source>
</reference>
<dbReference type="KEGG" id="lfc:LFE_0254"/>
<evidence type="ECO:0000256" key="7">
    <source>
        <dbReference type="PIRSR" id="PIRSR006487-1"/>
    </source>
</evidence>
<evidence type="ECO:0000259" key="8">
    <source>
        <dbReference type="Pfam" id="PF01571"/>
    </source>
</evidence>
<dbReference type="GO" id="GO:0004047">
    <property type="term" value="F:aminomethyltransferase activity"/>
    <property type="evidence" value="ECO:0007669"/>
    <property type="project" value="UniProtKB-EC"/>
</dbReference>
<dbReference type="PANTHER" id="PTHR43757:SF2">
    <property type="entry name" value="AMINOMETHYLTRANSFERASE, MITOCHONDRIAL"/>
    <property type="match status" value="1"/>
</dbReference>
<dbReference type="InterPro" id="IPR006222">
    <property type="entry name" value="GCVT_N"/>
</dbReference>
<dbReference type="GO" id="GO:0005960">
    <property type="term" value="C:glycine cleavage complex"/>
    <property type="evidence" value="ECO:0007669"/>
    <property type="project" value="InterPro"/>
</dbReference>
<dbReference type="InterPro" id="IPR006223">
    <property type="entry name" value="GcvT"/>
</dbReference>
<feature type="domain" description="Aminomethyltransferase C-terminal" evidence="9">
    <location>
        <begin position="286"/>
        <end position="367"/>
    </location>
</feature>
<dbReference type="InterPro" id="IPR028896">
    <property type="entry name" value="GcvT/YgfZ/DmdA"/>
</dbReference>
<dbReference type="Gene3D" id="2.40.30.110">
    <property type="entry name" value="Aminomethyltransferase beta-barrel domains"/>
    <property type="match status" value="1"/>
</dbReference>
<dbReference type="GO" id="GO:0006546">
    <property type="term" value="P:glycine catabolic process"/>
    <property type="evidence" value="ECO:0007669"/>
    <property type="project" value="InterPro"/>
</dbReference>
<dbReference type="Pfam" id="PF01571">
    <property type="entry name" value="GCV_T"/>
    <property type="match status" value="1"/>
</dbReference>
<feature type="binding site" evidence="7">
    <location>
        <position position="196"/>
    </location>
    <ligand>
        <name>substrate</name>
    </ligand>
</feature>
<dbReference type="GO" id="GO:0008483">
    <property type="term" value="F:transaminase activity"/>
    <property type="evidence" value="ECO:0007669"/>
    <property type="project" value="UniProtKB-KW"/>
</dbReference>
<evidence type="ECO:0000256" key="2">
    <source>
        <dbReference type="ARBA" id="ARBA00012616"/>
    </source>
</evidence>
<keyword evidence="11" id="KW-1185">Reference proteome</keyword>
<comment type="similarity">
    <text evidence="1">Belongs to the GcvT family.</text>
</comment>
<dbReference type="EC" id="2.1.2.10" evidence="2"/>
<dbReference type="NCBIfam" id="NF001567">
    <property type="entry name" value="PRK00389.1"/>
    <property type="match status" value="1"/>
</dbReference>
<evidence type="ECO:0000256" key="5">
    <source>
        <dbReference type="ARBA" id="ARBA00031395"/>
    </source>
</evidence>
<dbReference type="PANTHER" id="PTHR43757">
    <property type="entry name" value="AMINOMETHYLTRANSFERASE"/>
    <property type="match status" value="1"/>
</dbReference>
<dbReference type="InterPro" id="IPR029043">
    <property type="entry name" value="GcvT/YgfZ_C"/>
</dbReference>
<comment type="catalytic activity">
    <reaction evidence="6">
        <text>N(6)-[(R)-S(8)-aminomethyldihydrolipoyl]-L-lysyl-[protein] + (6S)-5,6,7,8-tetrahydrofolate = N(6)-[(R)-dihydrolipoyl]-L-lysyl-[protein] + (6R)-5,10-methylene-5,6,7,8-tetrahydrofolate + NH4(+)</text>
        <dbReference type="Rhea" id="RHEA:16945"/>
        <dbReference type="Rhea" id="RHEA-COMP:10475"/>
        <dbReference type="Rhea" id="RHEA-COMP:10492"/>
        <dbReference type="ChEBI" id="CHEBI:15636"/>
        <dbReference type="ChEBI" id="CHEBI:28938"/>
        <dbReference type="ChEBI" id="CHEBI:57453"/>
        <dbReference type="ChEBI" id="CHEBI:83100"/>
        <dbReference type="ChEBI" id="CHEBI:83143"/>
        <dbReference type="EC" id="2.1.2.10"/>
    </reaction>
</comment>
<dbReference type="STRING" id="1162668.LFE_0254"/>
<evidence type="ECO:0000256" key="4">
    <source>
        <dbReference type="ARBA" id="ARBA00022679"/>
    </source>
</evidence>
<organism evidence="10 11">
    <name type="scientific">Leptospirillum ferrooxidans (strain C2-3)</name>
    <dbReference type="NCBI Taxonomy" id="1162668"/>
    <lineage>
        <taxon>Bacteria</taxon>
        <taxon>Pseudomonadati</taxon>
        <taxon>Nitrospirota</taxon>
        <taxon>Nitrospiria</taxon>
        <taxon>Nitrospirales</taxon>
        <taxon>Nitrospiraceae</taxon>
        <taxon>Leptospirillum</taxon>
    </lineage>
</organism>
<dbReference type="NCBIfam" id="TIGR00528">
    <property type="entry name" value="gcvT"/>
    <property type="match status" value="1"/>
</dbReference>
<feature type="domain" description="GCVT N-terminal" evidence="8">
    <location>
        <begin position="12"/>
        <end position="263"/>
    </location>
</feature>
<dbReference type="Gene3D" id="4.10.1250.10">
    <property type="entry name" value="Aminomethyltransferase fragment"/>
    <property type="match status" value="1"/>
</dbReference>
<dbReference type="Pfam" id="PF08669">
    <property type="entry name" value="GCV_T_C"/>
    <property type="match status" value="1"/>
</dbReference>
<evidence type="ECO:0000256" key="6">
    <source>
        <dbReference type="ARBA" id="ARBA00047665"/>
    </source>
</evidence>
<dbReference type="RefSeq" id="WP_014448469.1">
    <property type="nucleotide sequence ID" value="NC_017094.1"/>
</dbReference>
<dbReference type="Proteomes" id="UP000007382">
    <property type="component" value="Chromosome"/>
</dbReference>
<evidence type="ECO:0000256" key="3">
    <source>
        <dbReference type="ARBA" id="ARBA00022576"/>
    </source>
</evidence>
<dbReference type="FunFam" id="4.10.1250.10:FF:000001">
    <property type="entry name" value="Aminomethyltransferase"/>
    <property type="match status" value="1"/>
</dbReference>
<dbReference type="Gene3D" id="3.30.70.1400">
    <property type="entry name" value="Aminomethyltransferase beta-barrel domains"/>
    <property type="match status" value="1"/>
</dbReference>
<proteinExistence type="inferred from homology"/>
<evidence type="ECO:0000256" key="1">
    <source>
        <dbReference type="ARBA" id="ARBA00008609"/>
    </source>
</evidence>
<reference evidence="10 11" key="1">
    <citation type="journal article" date="2012" name="J. Bacteriol.">
        <title>Complete Genome Sequence of Leptospirillum ferrooxidans Strain C2-3, Isolated from a Fresh Volcanic Ash Deposit on the Island of Miyake, Japan.</title>
        <authorList>
            <person name="Fujimura R."/>
            <person name="Sato Y."/>
            <person name="Nishizawa T."/>
            <person name="Oshima K."/>
            <person name="Kim S.-W."/>
            <person name="Hattori M."/>
            <person name="Kamijo T."/>
            <person name="Ohta H."/>
        </authorList>
    </citation>
    <scope>NUCLEOTIDE SEQUENCE [LARGE SCALE GENOMIC DNA]</scope>
    <source>
        <strain evidence="10 11">C2-3</strain>
    </source>
</reference>
<keyword evidence="4" id="KW-0808">Transferase</keyword>
<dbReference type="AlphaFoldDB" id="I0IL27"/>
<dbReference type="GO" id="GO:0005829">
    <property type="term" value="C:cytosol"/>
    <property type="evidence" value="ECO:0007669"/>
    <property type="project" value="TreeGrafter"/>
</dbReference>
<dbReference type="EMBL" id="AP012342">
    <property type="protein sequence ID" value="BAM05976.1"/>
    <property type="molecule type" value="Genomic_DNA"/>
</dbReference>
<dbReference type="SUPFAM" id="SSF103025">
    <property type="entry name" value="Folate-binding domain"/>
    <property type="match status" value="1"/>
</dbReference>
<dbReference type="PIRSF" id="PIRSF006487">
    <property type="entry name" value="GcvT"/>
    <property type="match status" value="1"/>
</dbReference>
<dbReference type="Gene3D" id="3.30.1360.120">
    <property type="entry name" value="Probable tRNA modification gtpase trme, domain 1"/>
    <property type="match status" value="1"/>
</dbReference>
<evidence type="ECO:0000259" key="9">
    <source>
        <dbReference type="Pfam" id="PF08669"/>
    </source>
</evidence>
<dbReference type="OrthoDB" id="9774591at2"/>